<organism evidence="6 7">
    <name type="scientific">Mucilaginibacter sabulilitoris</name>
    <dbReference type="NCBI Taxonomy" id="1173583"/>
    <lineage>
        <taxon>Bacteria</taxon>
        <taxon>Pseudomonadati</taxon>
        <taxon>Bacteroidota</taxon>
        <taxon>Sphingobacteriia</taxon>
        <taxon>Sphingobacteriales</taxon>
        <taxon>Sphingobacteriaceae</taxon>
        <taxon>Mucilaginibacter</taxon>
    </lineage>
</organism>
<dbReference type="InterPro" id="IPR050406">
    <property type="entry name" value="FGGY_Carb_Kinase"/>
</dbReference>
<evidence type="ECO:0000313" key="7">
    <source>
        <dbReference type="Proteomes" id="UP001324380"/>
    </source>
</evidence>
<dbReference type="RefSeq" id="WP_321562072.1">
    <property type="nucleotide sequence ID" value="NZ_CP139558.1"/>
</dbReference>
<dbReference type="InterPro" id="IPR018483">
    <property type="entry name" value="Carb_kinase_FGGY_CS"/>
</dbReference>
<dbReference type="InterPro" id="IPR043129">
    <property type="entry name" value="ATPase_NBD"/>
</dbReference>
<keyword evidence="3" id="KW-0418">Kinase</keyword>
<dbReference type="PIRSF" id="PIRSF000538">
    <property type="entry name" value="GlpK"/>
    <property type="match status" value="1"/>
</dbReference>
<reference evidence="6 7" key="1">
    <citation type="submission" date="2023-11" db="EMBL/GenBank/DDBJ databases">
        <title>Analysis of the Genomes of Mucilaginibacter gossypii cycad 4 and M. sabulilitoris SNA2: microbes with the potential for plant growth promotion.</title>
        <authorList>
            <person name="Hirsch A.M."/>
            <person name="Humm E."/>
            <person name="Rubbi M."/>
            <person name="Del Vecchio G."/>
            <person name="Ha S.M."/>
            <person name="Pellegrini M."/>
            <person name="Gunsalus R.P."/>
        </authorList>
    </citation>
    <scope>NUCLEOTIDE SEQUENCE [LARGE SCALE GENOMIC DNA]</scope>
    <source>
        <strain evidence="6 7">SNA2</strain>
    </source>
</reference>
<protein>
    <submittedName>
        <fullName evidence="6">Gluconokinase</fullName>
        <ecNumber evidence="6">2.7.1.12</ecNumber>
    </submittedName>
</protein>
<dbReference type="InterPro" id="IPR018484">
    <property type="entry name" value="FGGY_N"/>
</dbReference>
<evidence type="ECO:0000313" key="6">
    <source>
        <dbReference type="EMBL" id="WPU92914.1"/>
    </source>
</evidence>
<dbReference type="Proteomes" id="UP001324380">
    <property type="component" value="Chromosome"/>
</dbReference>
<dbReference type="InterPro" id="IPR000577">
    <property type="entry name" value="Carb_kinase_FGGY"/>
</dbReference>
<dbReference type="PROSITE" id="PS00933">
    <property type="entry name" value="FGGY_KINASES_1"/>
    <property type="match status" value="1"/>
</dbReference>
<gene>
    <name evidence="6" type="ORF">SNE25_26685</name>
</gene>
<accession>A0ABZ0TMF7</accession>
<dbReference type="Pfam" id="PF00370">
    <property type="entry name" value="FGGY_N"/>
    <property type="match status" value="1"/>
</dbReference>
<comment type="similarity">
    <text evidence="1">Belongs to the FGGY kinase family.</text>
</comment>
<dbReference type="EC" id="2.7.1.12" evidence="6"/>
<proteinExistence type="inferred from homology"/>
<evidence type="ECO:0000256" key="2">
    <source>
        <dbReference type="ARBA" id="ARBA00022679"/>
    </source>
</evidence>
<evidence type="ECO:0000256" key="1">
    <source>
        <dbReference type="ARBA" id="ARBA00009156"/>
    </source>
</evidence>
<feature type="domain" description="Carbohydrate kinase FGGY N-terminal" evidence="4">
    <location>
        <begin position="4"/>
        <end position="245"/>
    </location>
</feature>
<dbReference type="PANTHER" id="PTHR43095">
    <property type="entry name" value="SUGAR KINASE"/>
    <property type="match status" value="1"/>
</dbReference>
<name>A0ABZ0TMF7_9SPHI</name>
<keyword evidence="2 6" id="KW-0808">Transferase</keyword>
<dbReference type="EMBL" id="CP139558">
    <property type="protein sequence ID" value="WPU92914.1"/>
    <property type="molecule type" value="Genomic_DNA"/>
</dbReference>
<keyword evidence="7" id="KW-1185">Reference proteome</keyword>
<dbReference type="Pfam" id="PF02782">
    <property type="entry name" value="FGGY_C"/>
    <property type="match status" value="1"/>
</dbReference>
<sequence>MQPYILGIDIGTGSTKAVAVTLIGDTLGVTQNHYPINSPEPGYSEQDPSLIWDAFVKCLQEIMTKIGHAPEVVSLSSAMHSIIPVDDNGTALYPMITWADARSEDIAQHLRDSADGEKIYRITGTPVHAMSPLCKLIWLRTNNPGLFAQAHKFISVKEFIWFKLFNSFEVDYSIASATGLFDILKLQWSTEACSLAGISADKLSTPQNTTYYRNDLNAVTAKLLGIEQKTDFVIGASDGCCANLGSHTTGPGIAALTIGTSGAVRITSPRPVYNFEGMIFNYLLNQNTFVCGGAINNGGIAINWLLKNFLQKEKLSEVDYDELFNTIETMPAGSDGLLFLPYLYGERAPLWDTKSSGAFINIKPAHTRAHFLRAALEGVCFALYNVLKTVEDASVTITQVNISGGFVSSGVWTQILADITGKILVVEQPEDASAVGAIYLAMQVLHPEKYSELTNISNATVIQPNSSNHERYIRIFPLFKKLYFDLKDSMHLLHGLDTE</sequence>
<dbReference type="InterPro" id="IPR018485">
    <property type="entry name" value="FGGY_C"/>
</dbReference>
<evidence type="ECO:0000256" key="3">
    <source>
        <dbReference type="ARBA" id="ARBA00022777"/>
    </source>
</evidence>
<evidence type="ECO:0000259" key="4">
    <source>
        <dbReference type="Pfam" id="PF00370"/>
    </source>
</evidence>
<dbReference type="GO" id="GO:0046316">
    <property type="term" value="F:gluconokinase activity"/>
    <property type="evidence" value="ECO:0007669"/>
    <property type="project" value="UniProtKB-EC"/>
</dbReference>
<feature type="domain" description="Carbohydrate kinase FGGY C-terminal" evidence="5">
    <location>
        <begin position="254"/>
        <end position="442"/>
    </location>
</feature>
<evidence type="ECO:0000259" key="5">
    <source>
        <dbReference type="Pfam" id="PF02782"/>
    </source>
</evidence>
<dbReference type="Gene3D" id="3.30.420.40">
    <property type="match status" value="2"/>
</dbReference>
<dbReference type="PANTHER" id="PTHR43095:SF2">
    <property type="entry name" value="GLUCONOKINASE"/>
    <property type="match status" value="1"/>
</dbReference>
<dbReference type="CDD" id="cd07770">
    <property type="entry name" value="ASKHA_NBD_FGGY_GntK"/>
    <property type="match status" value="1"/>
</dbReference>
<dbReference type="SUPFAM" id="SSF53067">
    <property type="entry name" value="Actin-like ATPase domain"/>
    <property type="match status" value="2"/>
</dbReference>